<dbReference type="EMBL" id="DXFC01000309">
    <property type="protein sequence ID" value="HIX62627.1"/>
    <property type="molecule type" value="Genomic_DNA"/>
</dbReference>
<proteinExistence type="predicted"/>
<organism evidence="2 3">
    <name type="scientific">Candidatus Halomonas stercoripullorum</name>
    <dbReference type="NCBI Taxonomy" id="2838617"/>
    <lineage>
        <taxon>Bacteria</taxon>
        <taxon>Pseudomonadati</taxon>
        <taxon>Pseudomonadota</taxon>
        <taxon>Gammaproteobacteria</taxon>
        <taxon>Oceanospirillales</taxon>
        <taxon>Halomonadaceae</taxon>
        <taxon>Halomonas</taxon>
    </lineage>
</organism>
<reference evidence="2" key="2">
    <citation type="submission" date="2021-04" db="EMBL/GenBank/DDBJ databases">
        <authorList>
            <person name="Gilroy R."/>
        </authorList>
    </citation>
    <scope>NUCLEOTIDE SEQUENCE</scope>
    <source>
        <strain evidence="2">1193</strain>
    </source>
</reference>
<feature type="region of interest" description="Disordered" evidence="1">
    <location>
        <begin position="1"/>
        <end position="27"/>
    </location>
</feature>
<dbReference type="Proteomes" id="UP000824248">
    <property type="component" value="Unassembled WGS sequence"/>
</dbReference>
<protein>
    <submittedName>
        <fullName evidence="2">BCCT family transporter</fullName>
    </submittedName>
</protein>
<reference evidence="2" key="1">
    <citation type="journal article" date="2021" name="PeerJ">
        <title>Extensive microbial diversity within the chicken gut microbiome revealed by metagenomics and culture.</title>
        <authorList>
            <person name="Gilroy R."/>
            <person name="Ravi A."/>
            <person name="Getino M."/>
            <person name="Pursley I."/>
            <person name="Horton D.L."/>
            <person name="Alikhan N.F."/>
            <person name="Baker D."/>
            <person name="Gharbi K."/>
            <person name="Hall N."/>
            <person name="Watson M."/>
            <person name="Adriaenssens E.M."/>
            <person name="Foster-Nyarko E."/>
            <person name="Jarju S."/>
            <person name="Secka A."/>
            <person name="Antonio M."/>
            <person name="Oren A."/>
            <person name="Chaudhuri R.R."/>
            <person name="La Ragione R."/>
            <person name="Hildebrand F."/>
            <person name="Pallen M.J."/>
        </authorList>
    </citation>
    <scope>NUCLEOTIDE SEQUENCE</scope>
    <source>
        <strain evidence="2">1193</strain>
    </source>
</reference>
<accession>A0A9D1WR21</accession>
<sequence>MSHPHNEPTEKVPSTQEGIPAPEGPANLIDTDYVIGQDNITPAPLGIRLDLHGKVFTISAL</sequence>
<evidence type="ECO:0000313" key="3">
    <source>
        <dbReference type="Proteomes" id="UP000824248"/>
    </source>
</evidence>
<dbReference type="AlphaFoldDB" id="A0A9D1WR21"/>
<evidence type="ECO:0000313" key="2">
    <source>
        <dbReference type="EMBL" id="HIX62627.1"/>
    </source>
</evidence>
<evidence type="ECO:0000256" key="1">
    <source>
        <dbReference type="SAM" id="MobiDB-lite"/>
    </source>
</evidence>
<name>A0A9D1WR21_9GAMM</name>
<comment type="caution">
    <text evidence="2">The sequence shown here is derived from an EMBL/GenBank/DDBJ whole genome shotgun (WGS) entry which is preliminary data.</text>
</comment>
<feature type="compositionally biased region" description="Basic and acidic residues" evidence="1">
    <location>
        <begin position="1"/>
        <end position="10"/>
    </location>
</feature>
<feature type="non-terminal residue" evidence="2">
    <location>
        <position position="61"/>
    </location>
</feature>
<gene>
    <name evidence="2" type="ORF">H9854_10385</name>
</gene>